<keyword evidence="5" id="KW-0418">Kinase</keyword>
<feature type="domain" description="Protein kinase" evidence="10">
    <location>
        <begin position="404"/>
        <end position="655"/>
    </location>
</feature>
<proteinExistence type="predicted"/>
<evidence type="ECO:0000256" key="9">
    <source>
        <dbReference type="PROSITE-ProRule" id="PRU10141"/>
    </source>
</evidence>
<evidence type="ECO:0000256" key="4">
    <source>
        <dbReference type="ARBA" id="ARBA00022741"/>
    </source>
</evidence>
<evidence type="ECO:0000256" key="2">
    <source>
        <dbReference type="ARBA" id="ARBA00022527"/>
    </source>
</evidence>
<dbReference type="PANTHER" id="PTHR24346">
    <property type="entry name" value="MAP/MICROTUBULE AFFINITY-REGULATING KINASE"/>
    <property type="match status" value="1"/>
</dbReference>
<evidence type="ECO:0000256" key="8">
    <source>
        <dbReference type="ARBA" id="ARBA00048679"/>
    </source>
</evidence>
<dbReference type="InterPro" id="IPR000719">
    <property type="entry name" value="Prot_kinase_dom"/>
</dbReference>
<dbReference type="PROSITE" id="PS50011">
    <property type="entry name" value="PROTEIN_KINASE_DOM"/>
    <property type="match status" value="2"/>
</dbReference>
<dbReference type="EC" id="2.7.11.1" evidence="1"/>
<feature type="binding site" evidence="9">
    <location>
        <position position="84"/>
    </location>
    <ligand>
        <name>ATP</name>
        <dbReference type="ChEBI" id="CHEBI:30616"/>
    </ligand>
</feature>
<dbReference type="GeneID" id="130705017"/>
<dbReference type="RefSeq" id="XP_057386594.1">
    <property type="nucleotide sequence ID" value="XM_057530611.1"/>
</dbReference>
<dbReference type="InterPro" id="IPR008271">
    <property type="entry name" value="Ser/Thr_kinase_AS"/>
</dbReference>
<evidence type="ECO:0000256" key="1">
    <source>
        <dbReference type="ARBA" id="ARBA00012513"/>
    </source>
</evidence>
<evidence type="ECO:0000313" key="11">
    <source>
        <dbReference type="Proteomes" id="UP001652580"/>
    </source>
</evidence>
<dbReference type="Proteomes" id="UP001652580">
    <property type="component" value="Chromosome 16"/>
</dbReference>
<sequence length="778" mass="85951">MGQKEPLQPPCQEDLEVTMVRTPGLTCDQIQDTGTGSVSSKKPKAALIDDFEILHTIGEGTFGKVKLARHILTGTQVALKVIKKRRQSFSSVQALFREVCGLKALNHPNIVKLLGAIDTEEAFILVMEYLSGGDMRHYLKTHGRMTEAQARGPFQQLVSALQHCHQRGIVHRDLKPLNLLFDSNMNIKLTDFGLSNKCDDTGLLDTICGTVPYAAPELLLGQSYSGPAVDVWSLGVVLYTMVTGSRPFVGKDFQELRKQILQGQYPIPPYLSLEIRDLLQKMIALNPSDRGTLPDLMSHPWVNMGQKEPLQPPCQEDLEVTMVRTPGLTCDQIQDTGTGSVSSKKPKVGVSIITVKPFSCGDLCGSELEPSPSPVVSSLQTRWLYQGENVQLQEDQQAALIDDFEILHTIGEGTFGKVKLARHILTGTQVALKVIKKRRQSFSSVQALFREVCGLKALNHPNIVKLLGAIDTEEAFILVMEYLSGGDMRHYLKTHGRMTEAQARGPFQQLVSALQHCHQRGIVHRDLKPLNLLFDSNMNIKLTDFGLSNKCDDTGLLDTICGTVPYAAPELLLGQSYSGPAVDVWSLGVVLYTMVTGSRPFVGKDFQELRKQILQGQYPIPPYLSLEIRDLLQKMIALNPSDRGTLPDLMSHPWVNMGQKEPLQPPCQEDLEVTMVRTPGLTCDQIQDTGTGSVSSKKPKVGVSIITVKPFSCGDLCGSELEPSPSPVVSSLQTRWLYQGENVQLQEDQQLINLMLQRDASHSALRRPCTELGLCIFQ</sequence>
<evidence type="ECO:0000256" key="7">
    <source>
        <dbReference type="ARBA" id="ARBA00047899"/>
    </source>
</evidence>
<reference evidence="12" key="1">
    <citation type="submission" date="2025-08" db="UniProtKB">
        <authorList>
            <consortium name="RefSeq"/>
        </authorList>
    </citation>
    <scope>IDENTIFICATION</scope>
</reference>
<dbReference type="SMART" id="SM00220">
    <property type="entry name" value="S_TKc"/>
    <property type="match status" value="2"/>
</dbReference>
<dbReference type="Gene3D" id="1.10.510.10">
    <property type="entry name" value="Transferase(Phosphotransferase) domain 1"/>
    <property type="match status" value="2"/>
</dbReference>
<feature type="binding site" evidence="9">
    <location>
        <position position="437"/>
    </location>
    <ligand>
        <name>ATP</name>
        <dbReference type="ChEBI" id="CHEBI:30616"/>
    </ligand>
</feature>
<evidence type="ECO:0000256" key="3">
    <source>
        <dbReference type="ARBA" id="ARBA00022679"/>
    </source>
</evidence>
<accession>A0ABM3S9R5</accession>
<dbReference type="InterPro" id="IPR011009">
    <property type="entry name" value="Kinase-like_dom_sf"/>
</dbReference>
<comment type="catalytic activity">
    <reaction evidence="8">
        <text>L-seryl-[protein] + ATP = O-phospho-L-seryl-[protein] + ADP + H(+)</text>
        <dbReference type="Rhea" id="RHEA:17989"/>
        <dbReference type="Rhea" id="RHEA-COMP:9863"/>
        <dbReference type="Rhea" id="RHEA-COMP:11604"/>
        <dbReference type="ChEBI" id="CHEBI:15378"/>
        <dbReference type="ChEBI" id="CHEBI:29999"/>
        <dbReference type="ChEBI" id="CHEBI:30616"/>
        <dbReference type="ChEBI" id="CHEBI:83421"/>
        <dbReference type="ChEBI" id="CHEBI:456216"/>
        <dbReference type="EC" id="2.7.11.1"/>
    </reaction>
</comment>
<gene>
    <name evidence="12" type="primary">LOC130705017</name>
</gene>
<keyword evidence="2" id="KW-0723">Serine/threonine-protein kinase</keyword>
<evidence type="ECO:0000313" key="12">
    <source>
        <dbReference type="RefSeq" id="XP_057386594.1"/>
    </source>
</evidence>
<keyword evidence="6 9" id="KW-0067">ATP-binding</keyword>
<dbReference type="PANTHER" id="PTHR24346:SF56">
    <property type="entry name" value="SERINE_THREONINE-PROTEIN KINASE MARK2"/>
    <property type="match status" value="1"/>
</dbReference>
<keyword evidence="11" id="KW-1185">Reference proteome</keyword>
<evidence type="ECO:0000256" key="5">
    <source>
        <dbReference type="ARBA" id="ARBA00022777"/>
    </source>
</evidence>
<dbReference type="SUPFAM" id="SSF56112">
    <property type="entry name" value="Protein kinase-like (PK-like)"/>
    <property type="match status" value="2"/>
</dbReference>
<comment type="catalytic activity">
    <reaction evidence="7">
        <text>L-threonyl-[protein] + ATP = O-phospho-L-threonyl-[protein] + ADP + H(+)</text>
        <dbReference type="Rhea" id="RHEA:46608"/>
        <dbReference type="Rhea" id="RHEA-COMP:11060"/>
        <dbReference type="Rhea" id="RHEA-COMP:11605"/>
        <dbReference type="ChEBI" id="CHEBI:15378"/>
        <dbReference type="ChEBI" id="CHEBI:30013"/>
        <dbReference type="ChEBI" id="CHEBI:30616"/>
        <dbReference type="ChEBI" id="CHEBI:61977"/>
        <dbReference type="ChEBI" id="CHEBI:456216"/>
        <dbReference type="EC" id="2.7.11.1"/>
    </reaction>
</comment>
<feature type="domain" description="Protein kinase" evidence="10">
    <location>
        <begin position="51"/>
        <end position="302"/>
    </location>
</feature>
<protein>
    <recommendedName>
        <fullName evidence="1">non-specific serine/threonine protein kinase</fullName>
        <ecNumber evidence="1">2.7.11.1</ecNumber>
    </recommendedName>
</protein>
<dbReference type="PROSITE" id="PS00108">
    <property type="entry name" value="PROTEIN_KINASE_ST"/>
    <property type="match status" value="2"/>
</dbReference>
<dbReference type="Pfam" id="PF00069">
    <property type="entry name" value="Pkinase"/>
    <property type="match status" value="2"/>
</dbReference>
<evidence type="ECO:0000256" key="6">
    <source>
        <dbReference type="ARBA" id="ARBA00022840"/>
    </source>
</evidence>
<evidence type="ECO:0000259" key="10">
    <source>
        <dbReference type="PROSITE" id="PS50011"/>
    </source>
</evidence>
<dbReference type="CDD" id="cd14003">
    <property type="entry name" value="STKc_AMPK-like"/>
    <property type="match status" value="2"/>
</dbReference>
<dbReference type="PROSITE" id="PS00107">
    <property type="entry name" value="PROTEIN_KINASE_ATP"/>
    <property type="match status" value="2"/>
</dbReference>
<keyword evidence="3" id="KW-0808">Transferase</keyword>
<organism evidence="11 12">
    <name type="scientific">Balaenoptera acutorostrata</name>
    <name type="common">Common minke whale</name>
    <name type="synonym">Balaena rostrata</name>
    <dbReference type="NCBI Taxonomy" id="9767"/>
    <lineage>
        <taxon>Eukaryota</taxon>
        <taxon>Metazoa</taxon>
        <taxon>Chordata</taxon>
        <taxon>Craniata</taxon>
        <taxon>Vertebrata</taxon>
        <taxon>Euteleostomi</taxon>
        <taxon>Mammalia</taxon>
        <taxon>Eutheria</taxon>
        <taxon>Laurasiatheria</taxon>
        <taxon>Artiodactyla</taxon>
        <taxon>Whippomorpha</taxon>
        <taxon>Cetacea</taxon>
        <taxon>Mysticeti</taxon>
        <taxon>Balaenopteridae</taxon>
        <taxon>Balaenoptera</taxon>
    </lineage>
</organism>
<name>A0ABM3S9R5_BALAC</name>
<dbReference type="InterPro" id="IPR017441">
    <property type="entry name" value="Protein_kinase_ATP_BS"/>
</dbReference>
<keyword evidence="4 9" id="KW-0547">Nucleotide-binding</keyword>